<evidence type="ECO:0000313" key="2">
    <source>
        <dbReference type="EMBL" id="NYH72021.1"/>
    </source>
</evidence>
<evidence type="ECO:0000313" key="3">
    <source>
        <dbReference type="Proteomes" id="UP000578688"/>
    </source>
</evidence>
<dbReference type="EMBL" id="JACBYV010000001">
    <property type="protein sequence ID" value="NYH72021.1"/>
    <property type="molecule type" value="Genomic_DNA"/>
</dbReference>
<feature type="transmembrane region" description="Helical" evidence="1">
    <location>
        <begin position="73"/>
        <end position="94"/>
    </location>
</feature>
<dbReference type="RefSeq" id="WP_179537760.1">
    <property type="nucleotide sequence ID" value="NZ_JACBYV010000001.1"/>
</dbReference>
<sequence>MDIGAWSYKEKFLSAFWLACAGALLVNLVLAEAEMDLVDRLQHASLLSLALGAMASPRFFLTPLKTQFRLRSAPSKPLVVGLLAFFFFQLLATFSRLAGS</sequence>
<organism evidence="2 3">
    <name type="scientific">Phytopseudomonas flavescens</name>
    <dbReference type="NCBI Taxonomy" id="29435"/>
    <lineage>
        <taxon>Bacteria</taxon>
        <taxon>Pseudomonadati</taxon>
        <taxon>Pseudomonadota</taxon>
        <taxon>Gammaproteobacteria</taxon>
        <taxon>Pseudomonadales</taxon>
        <taxon>Pseudomonadaceae</taxon>
        <taxon>Phytopseudomonas</taxon>
    </lineage>
</organism>
<keyword evidence="1" id="KW-0472">Membrane</keyword>
<comment type="caution">
    <text evidence="2">The sequence shown here is derived from an EMBL/GenBank/DDBJ whole genome shotgun (WGS) entry which is preliminary data.</text>
</comment>
<keyword evidence="3" id="KW-1185">Reference proteome</keyword>
<accession>A0A7Z0BPD8</accession>
<reference evidence="2 3" key="1">
    <citation type="submission" date="2020-07" db="EMBL/GenBank/DDBJ databases">
        <title>Genomic analyses of the natural microbiome of Caenorhabditis elegans.</title>
        <authorList>
            <person name="Samuel B."/>
        </authorList>
    </citation>
    <scope>NUCLEOTIDE SEQUENCE [LARGE SCALE GENOMIC DNA]</scope>
    <source>
        <strain evidence="2 3">BIGb0408</strain>
    </source>
</reference>
<protein>
    <submittedName>
        <fullName evidence="2">Uncharacterized protein</fullName>
    </submittedName>
</protein>
<dbReference type="Proteomes" id="UP000578688">
    <property type="component" value="Unassembled WGS sequence"/>
</dbReference>
<feature type="transmembrane region" description="Helical" evidence="1">
    <location>
        <begin position="41"/>
        <end position="61"/>
    </location>
</feature>
<dbReference type="AlphaFoldDB" id="A0A7Z0BPD8"/>
<gene>
    <name evidence="2" type="ORF">FHR27_000631</name>
</gene>
<keyword evidence="1" id="KW-1133">Transmembrane helix</keyword>
<keyword evidence="1" id="KW-0812">Transmembrane</keyword>
<name>A0A7Z0BPD8_9GAMM</name>
<evidence type="ECO:0000256" key="1">
    <source>
        <dbReference type="SAM" id="Phobius"/>
    </source>
</evidence>
<proteinExistence type="predicted"/>